<name>A0A562SLP3_CHIJA</name>
<evidence type="ECO:0000313" key="3">
    <source>
        <dbReference type="Proteomes" id="UP000316778"/>
    </source>
</evidence>
<dbReference type="InterPro" id="IPR025110">
    <property type="entry name" value="AMP-bd_C"/>
</dbReference>
<dbReference type="PRINTS" id="PR00154">
    <property type="entry name" value="AMPBINDING"/>
</dbReference>
<dbReference type="PANTHER" id="PTHR45527">
    <property type="entry name" value="NONRIBOSOMAL PEPTIDE SYNTHETASE"/>
    <property type="match status" value="1"/>
</dbReference>
<dbReference type="OrthoDB" id="4317020at2"/>
<dbReference type="InterPro" id="IPR020845">
    <property type="entry name" value="AMP-binding_CS"/>
</dbReference>
<dbReference type="InterPro" id="IPR036736">
    <property type="entry name" value="ACP-like_sf"/>
</dbReference>
<dbReference type="FunFam" id="3.40.50.980:FF:000001">
    <property type="entry name" value="Non-ribosomal peptide synthetase"/>
    <property type="match status" value="1"/>
</dbReference>
<dbReference type="Pfam" id="PF00501">
    <property type="entry name" value="AMP-binding"/>
    <property type="match status" value="1"/>
</dbReference>
<dbReference type="SUPFAM" id="SSF47336">
    <property type="entry name" value="ACP-like"/>
    <property type="match status" value="1"/>
</dbReference>
<protein>
    <submittedName>
        <fullName evidence="2">Amino acid adenylation domain-containing protein</fullName>
    </submittedName>
</protein>
<gene>
    <name evidence="2" type="ORF">LX66_5440</name>
</gene>
<dbReference type="InterPro" id="IPR045851">
    <property type="entry name" value="AMP-bd_C_sf"/>
</dbReference>
<dbReference type="SUPFAM" id="SSF56801">
    <property type="entry name" value="Acetyl-CoA synthetase-like"/>
    <property type="match status" value="1"/>
</dbReference>
<evidence type="ECO:0000313" key="2">
    <source>
        <dbReference type="EMBL" id="TWI82122.1"/>
    </source>
</evidence>
<organism evidence="2 3">
    <name type="scientific">Chitinophaga japonensis</name>
    <name type="common">Flexibacter japonensis</name>
    <dbReference type="NCBI Taxonomy" id="104662"/>
    <lineage>
        <taxon>Bacteria</taxon>
        <taxon>Pseudomonadati</taxon>
        <taxon>Bacteroidota</taxon>
        <taxon>Chitinophagia</taxon>
        <taxon>Chitinophagales</taxon>
        <taxon>Chitinophagaceae</taxon>
        <taxon>Chitinophaga</taxon>
    </lineage>
</organism>
<dbReference type="InterPro" id="IPR042099">
    <property type="entry name" value="ANL_N_sf"/>
</dbReference>
<dbReference type="GO" id="GO:0044550">
    <property type="term" value="P:secondary metabolite biosynthetic process"/>
    <property type="evidence" value="ECO:0007669"/>
    <property type="project" value="TreeGrafter"/>
</dbReference>
<dbReference type="NCBIfam" id="TIGR01733">
    <property type="entry name" value="AA-adenyl-dom"/>
    <property type="match status" value="1"/>
</dbReference>
<dbReference type="InterPro" id="IPR010071">
    <property type="entry name" value="AA_adenyl_dom"/>
</dbReference>
<dbReference type="EMBL" id="VLLG01000007">
    <property type="protein sequence ID" value="TWI82122.1"/>
    <property type="molecule type" value="Genomic_DNA"/>
</dbReference>
<dbReference type="InterPro" id="IPR020459">
    <property type="entry name" value="AMP-binding"/>
</dbReference>
<dbReference type="CDD" id="cd05930">
    <property type="entry name" value="A_NRPS"/>
    <property type="match status" value="1"/>
</dbReference>
<dbReference type="Pfam" id="PF13193">
    <property type="entry name" value="AMP-binding_C"/>
    <property type="match status" value="1"/>
</dbReference>
<dbReference type="Gene3D" id="3.40.50.12780">
    <property type="entry name" value="N-terminal domain of ligase-like"/>
    <property type="match status" value="1"/>
</dbReference>
<comment type="caution">
    <text evidence="2">The sequence shown here is derived from an EMBL/GenBank/DDBJ whole genome shotgun (WGS) entry which is preliminary data.</text>
</comment>
<dbReference type="RefSeq" id="WP_145719304.1">
    <property type="nucleotide sequence ID" value="NZ_BAAAFY010000003.1"/>
</dbReference>
<dbReference type="Gene3D" id="3.30.300.30">
    <property type="match status" value="1"/>
</dbReference>
<accession>A0A562SLP3</accession>
<dbReference type="GO" id="GO:0043041">
    <property type="term" value="P:amino acid activation for nonribosomal peptide biosynthetic process"/>
    <property type="evidence" value="ECO:0007669"/>
    <property type="project" value="TreeGrafter"/>
</dbReference>
<dbReference type="SUPFAM" id="SSF52777">
    <property type="entry name" value="CoA-dependent acyltransferases"/>
    <property type="match status" value="1"/>
</dbReference>
<dbReference type="Pfam" id="PF00550">
    <property type="entry name" value="PP-binding"/>
    <property type="match status" value="1"/>
</dbReference>
<dbReference type="GO" id="GO:0031177">
    <property type="term" value="F:phosphopantetheine binding"/>
    <property type="evidence" value="ECO:0007669"/>
    <property type="project" value="TreeGrafter"/>
</dbReference>
<dbReference type="Proteomes" id="UP000316778">
    <property type="component" value="Unassembled WGS sequence"/>
</dbReference>
<dbReference type="PANTHER" id="PTHR45527:SF1">
    <property type="entry name" value="FATTY ACID SYNTHASE"/>
    <property type="match status" value="1"/>
</dbReference>
<reference evidence="2 3" key="1">
    <citation type="journal article" date="2013" name="Stand. Genomic Sci.">
        <title>Genomic Encyclopedia of Type Strains, Phase I: The one thousand microbial genomes (KMG-I) project.</title>
        <authorList>
            <person name="Kyrpides N.C."/>
            <person name="Woyke T."/>
            <person name="Eisen J.A."/>
            <person name="Garrity G."/>
            <person name="Lilburn T.G."/>
            <person name="Beck B.J."/>
            <person name="Whitman W.B."/>
            <person name="Hugenholtz P."/>
            <person name="Klenk H.P."/>
        </authorList>
    </citation>
    <scope>NUCLEOTIDE SEQUENCE [LARGE SCALE GENOMIC DNA]</scope>
    <source>
        <strain evidence="2 3">DSM 13484</strain>
    </source>
</reference>
<dbReference type="Gene3D" id="1.10.1200.10">
    <property type="entry name" value="ACP-like"/>
    <property type="match status" value="1"/>
</dbReference>
<dbReference type="InterPro" id="IPR009081">
    <property type="entry name" value="PP-bd_ACP"/>
</dbReference>
<dbReference type="PROSITE" id="PS00455">
    <property type="entry name" value="AMP_BINDING"/>
    <property type="match status" value="1"/>
</dbReference>
<evidence type="ECO:0000259" key="1">
    <source>
        <dbReference type="PROSITE" id="PS50075"/>
    </source>
</evidence>
<sequence>MEPLNAALQKQSFEYWMKKVTVQEDGLTGYLEQPAEIPHLLSLDITAPVMEDVRRVARNDVSEYALFFALYSYLLYRYFGANCLVTSPDLKLFPPAAKDHLLFYTTTIREEKTLKQIIMDFQQEVLAVIDKRNIDIHTFLQAAGQKGIDTDRIQYFGFLHDKVNEQSVLPDKARIKLIVREDAGKYQLQLQVNGIKEGLLIGRQFIRQYLHLLSNIRTLLDRRVAEIDALPPVKTPGIIAAGKDTVLDFFRAQAAKQPDLVALKSRGGSCTYAKVEEDSNRLAAYLAGEGQVKKGQAVGLLVPRSEWIITGILGILKAGAVFVPVDPAWPANRIQYILEDAGVGMLLTTTEYLPLLTAFTGRLFAFDIQQDMLPPAPAPEVTVTGEDAAYIMYTSGTTGQPKGVVIDHKGVANYAAWLHREFNLGAGHAAVLVTSYAFDLGYTAIWGTIPWGGTLHIPGEDYSRMPEKLYAYLAEERISFIKVTPSLFHLLLNAGSTAKGASLFLEKVFLGGEMIRPADIAAFMEQYPDTVFINHYGPTESTVGCIFHTITHKELPVFSARPVIGKPVLNTQVLILDEHRHILPDGIWGEICISGPGVAREYLNKPDITAQQFISKQEAVTGKLYRTGDYGRYLEDGAIELKGRKDNQAKIRGYRVEPEEIAKCLEQFPGIREAVVLLQRAGVDQHAKLVAFYTLRDDEGGAATGEAISTYLKAHLPDYMIPSDLIPVDAMPVNGNGKLNREQLLAAVAGGGTKHRRRQVMPENETERIILEAWQTVLQREDISTTDSFFELGGNSLLLVQVNIALNEFFPALTITDLFTYIDIASLAAYINGAGATAGVSLAGTALKLPAAYFNAAGPVDRQADLFVQLDEGVGHRVKAVAAACGVAETDIYLAAFAYALANSAGAGAVPLHLEEGQGVLKRLSVPVQQAESKEQLYRYAAAQREAPQLVFEAGGLIRPADEEMAEDMVCALICLSDRLATAARLFDMTLSVQEQNGNPAFSLAYAPRLCEEKMQALLEMFVSILENV</sequence>
<dbReference type="AlphaFoldDB" id="A0A562SLP3"/>
<keyword evidence="3" id="KW-1185">Reference proteome</keyword>
<dbReference type="GO" id="GO:0005737">
    <property type="term" value="C:cytoplasm"/>
    <property type="evidence" value="ECO:0007669"/>
    <property type="project" value="TreeGrafter"/>
</dbReference>
<dbReference type="PROSITE" id="PS50075">
    <property type="entry name" value="CARRIER"/>
    <property type="match status" value="1"/>
</dbReference>
<proteinExistence type="predicted"/>
<dbReference type="InterPro" id="IPR000873">
    <property type="entry name" value="AMP-dep_synth/lig_dom"/>
</dbReference>
<feature type="domain" description="Carrier" evidence="1">
    <location>
        <begin position="761"/>
        <end position="835"/>
    </location>
</feature>